<dbReference type="InterPro" id="IPR022915">
    <property type="entry name" value="Peroxiredoxin_TDXH"/>
</dbReference>
<evidence type="ECO:0000256" key="2">
    <source>
        <dbReference type="ARBA" id="ARBA00022490"/>
    </source>
</evidence>
<accession>A0A9Q4PX83</accession>
<feature type="domain" description="Thioredoxin" evidence="11">
    <location>
        <begin position="17"/>
        <end position="172"/>
    </location>
</feature>
<dbReference type="PANTHER" id="PTHR10681:SF128">
    <property type="entry name" value="THIOREDOXIN-DEPENDENT PEROXIDE REDUCTASE, MITOCHONDRIAL"/>
    <property type="match status" value="1"/>
</dbReference>
<gene>
    <name evidence="12" type="ORF">L0665_06820</name>
</gene>
<name>A0A9Q4PX83_9EURY</name>
<dbReference type="EMBL" id="JAKELO010000002">
    <property type="protein sequence ID" value="MDE4908321.1"/>
    <property type="molecule type" value="Genomic_DNA"/>
</dbReference>
<evidence type="ECO:0000256" key="7">
    <source>
        <dbReference type="ARBA" id="ARBA00023284"/>
    </source>
</evidence>
<dbReference type="SUPFAM" id="SSF52833">
    <property type="entry name" value="Thioredoxin-like"/>
    <property type="match status" value="1"/>
</dbReference>
<dbReference type="GO" id="GO:0005829">
    <property type="term" value="C:cytosol"/>
    <property type="evidence" value="ECO:0007669"/>
    <property type="project" value="TreeGrafter"/>
</dbReference>
<organism evidence="12 13">
    <name type="scientific">Methanogenium marinum</name>
    <dbReference type="NCBI Taxonomy" id="348610"/>
    <lineage>
        <taxon>Archaea</taxon>
        <taxon>Methanobacteriati</taxon>
        <taxon>Methanobacteriota</taxon>
        <taxon>Stenosarchaea group</taxon>
        <taxon>Methanomicrobia</taxon>
        <taxon>Methanomicrobiales</taxon>
        <taxon>Methanomicrobiaceae</taxon>
        <taxon>Methanogenium</taxon>
    </lineage>
</organism>
<feature type="binding site" evidence="9">
    <location>
        <position position="135"/>
    </location>
    <ligand>
        <name>substrate</name>
    </ligand>
</feature>
<dbReference type="PROSITE" id="PS51352">
    <property type="entry name" value="THIOREDOXIN_2"/>
    <property type="match status" value="1"/>
</dbReference>
<dbReference type="HAMAP" id="MF_00401">
    <property type="entry name" value="Peroxiredoxin"/>
    <property type="match status" value="1"/>
</dbReference>
<evidence type="ECO:0000256" key="8">
    <source>
        <dbReference type="ARBA" id="ARBA00025719"/>
    </source>
</evidence>
<feature type="disulfide bond" description="Interchain (with Cys-217); in linked form" evidence="9">
    <location>
        <position position="58"/>
    </location>
</feature>
<dbReference type="Gene3D" id="3.30.1020.10">
    <property type="entry name" value="Antioxidant, Horf6, Chain A, domain2"/>
    <property type="match status" value="1"/>
</dbReference>
<keyword evidence="3 9" id="KW-0575">Peroxidase</keyword>
<dbReference type="Gene3D" id="3.40.30.10">
    <property type="entry name" value="Glutaredoxin"/>
    <property type="match status" value="1"/>
</dbReference>
<dbReference type="InterPro" id="IPR050217">
    <property type="entry name" value="Peroxiredoxin"/>
</dbReference>
<dbReference type="InterPro" id="IPR045020">
    <property type="entry name" value="PRX_1cys"/>
</dbReference>
<comment type="function">
    <text evidence="9">Thiol-specific peroxidase that catalyzes the reduction of hydrogen peroxide and organic hydroperoxides to water and alcohols, respectively. Plays a role in cell protection against oxidative stress by detoxifying peroxides.</text>
</comment>
<comment type="miscellaneous">
    <text evidence="9">The active site is a conserved redox-active cysteine residue, the peroxidatic cysteine (C(P)), which makes the nucleophilic attack on the peroxide substrate. The peroxide oxidizes the C(P)-SH to cysteine sulfenic acid (C(P)-SOH), which then reacts with another cysteine residue, the resolving cysteine (C(R)), to form a disulfide bridge. The disulfide is subsequently reduced by an appropriate electron donor to complete the catalytic cycle. Although the primary sequence of this enzyme is similar to those of the 1-Cys Prx6 enzymes, its catalytic properties resemble those of the typical 2-Cys Prxs and C(R) is provided by the other dimeric subunit to form an intersubunit disulfide. The disulfide is subsequently reduced by thioredoxin.</text>
</comment>
<evidence type="ECO:0000256" key="5">
    <source>
        <dbReference type="ARBA" id="ARBA00023002"/>
    </source>
</evidence>
<dbReference type="GO" id="GO:0008379">
    <property type="term" value="F:thioredoxin peroxidase activity"/>
    <property type="evidence" value="ECO:0007669"/>
    <property type="project" value="TreeGrafter"/>
</dbReference>
<dbReference type="GO" id="GO:0033554">
    <property type="term" value="P:cellular response to stress"/>
    <property type="evidence" value="ECO:0007669"/>
    <property type="project" value="TreeGrafter"/>
</dbReference>
<evidence type="ECO:0000256" key="4">
    <source>
        <dbReference type="ARBA" id="ARBA00022862"/>
    </source>
</evidence>
<keyword evidence="4 9" id="KW-0049">Antioxidant</keyword>
<keyword evidence="2 9" id="KW-0963">Cytoplasm</keyword>
<feature type="disulfide bond" description="Alternate" evidence="9">
    <location>
        <begin position="211"/>
        <end position="217"/>
    </location>
</feature>
<evidence type="ECO:0000256" key="6">
    <source>
        <dbReference type="ARBA" id="ARBA00023157"/>
    </source>
</evidence>
<evidence type="ECO:0000259" key="11">
    <source>
        <dbReference type="PROSITE" id="PS51352"/>
    </source>
</evidence>
<comment type="subcellular location">
    <subcellularLocation>
        <location evidence="9">Cytoplasm</location>
    </subcellularLocation>
</comment>
<dbReference type="Pfam" id="PF00578">
    <property type="entry name" value="AhpC-TSA"/>
    <property type="match status" value="1"/>
</dbReference>
<comment type="catalytic activity">
    <reaction evidence="9">
        <text>a hydroperoxide + [thioredoxin]-dithiol = an alcohol + [thioredoxin]-disulfide + H2O</text>
        <dbReference type="Rhea" id="RHEA:62620"/>
        <dbReference type="Rhea" id="RHEA-COMP:10698"/>
        <dbReference type="Rhea" id="RHEA-COMP:10700"/>
        <dbReference type="ChEBI" id="CHEBI:15377"/>
        <dbReference type="ChEBI" id="CHEBI:29950"/>
        <dbReference type="ChEBI" id="CHEBI:30879"/>
        <dbReference type="ChEBI" id="CHEBI:35924"/>
        <dbReference type="ChEBI" id="CHEBI:50058"/>
        <dbReference type="EC" id="1.11.1.24"/>
    </reaction>
</comment>
<dbReference type="CDD" id="cd03016">
    <property type="entry name" value="PRX_1cys"/>
    <property type="match status" value="1"/>
</dbReference>
<keyword evidence="7 9" id="KW-0676">Redox-active center</keyword>
<feature type="active site" description="Cysteine sulfenic acid (-SOH) intermediate" evidence="9">
    <location>
        <position position="58"/>
    </location>
</feature>
<comment type="similarity">
    <text evidence="8 9">Belongs to the peroxiredoxin family. Prx6 subfamily.</text>
</comment>
<evidence type="ECO:0000256" key="9">
    <source>
        <dbReference type="HAMAP-Rule" id="MF_00401"/>
    </source>
</evidence>
<dbReference type="InterPro" id="IPR036249">
    <property type="entry name" value="Thioredoxin-like_sf"/>
</dbReference>
<dbReference type="GO" id="GO:0045454">
    <property type="term" value="P:cell redox homeostasis"/>
    <property type="evidence" value="ECO:0007669"/>
    <property type="project" value="TreeGrafter"/>
</dbReference>
<keyword evidence="6 9" id="KW-1015">Disulfide bond</keyword>
<reference evidence="12" key="1">
    <citation type="submission" date="2022-01" db="EMBL/GenBank/DDBJ databases">
        <title>Draft genome of Methanogenium marinum DSM 15558.</title>
        <authorList>
            <person name="Chen S.-C."/>
            <person name="You Y.-T."/>
        </authorList>
    </citation>
    <scope>NUCLEOTIDE SEQUENCE</scope>
    <source>
        <strain evidence="12">DSM 15558</strain>
    </source>
</reference>
<dbReference type="InterPro" id="IPR019479">
    <property type="entry name" value="Peroxiredoxin_C"/>
</dbReference>
<evidence type="ECO:0000256" key="3">
    <source>
        <dbReference type="ARBA" id="ARBA00022559"/>
    </source>
</evidence>
<evidence type="ECO:0000313" key="12">
    <source>
        <dbReference type="EMBL" id="MDE4908321.1"/>
    </source>
</evidence>
<protein>
    <recommendedName>
        <fullName evidence="9">Peroxiredoxin</fullName>
        <ecNumber evidence="9">1.11.1.24</ecNumber>
    </recommendedName>
    <alternativeName>
        <fullName evidence="9">Thioredoxin peroxidase</fullName>
    </alternativeName>
    <alternativeName>
        <fullName evidence="9">Thioredoxin-dependent peroxiredoxin</fullName>
    </alternativeName>
</protein>
<dbReference type="RefSeq" id="WP_274924953.1">
    <property type="nucleotide sequence ID" value="NZ_JAKELO010000002.1"/>
</dbReference>
<dbReference type="InterPro" id="IPR013766">
    <property type="entry name" value="Thioredoxin_domain"/>
</dbReference>
<dbReference type="PANTHER" id="PTHR10681">
    <property type="entry name" value="THIOREDOXIN PEROXIDASE"/>
    <property type="match status" value="1"/>
</dbReference>
<comment type="subunit">
    <text evidence="9">Homodecamer. Pentamer of dimers that assemble into a ring structure.</text>
</comment>
<dbReference type="Pfam" id="PF10417">
    <property type="entry name" value="1-cysPrx_C"/>
    <property type="match status" value="1"/>
</dbReference>
<evidence type="ECO:0000313" key="13">
    <source>
        <dbReference type="Proteomes" id="UP001143747"/>
    </source>
</evidence>
<evidence type="ECO:0000256" key="10">
    <source>
        <dbReference type="PIRSR" id="PIRSR000239-1"/>
    </source>
</evidence>
<sequence length="221" mass="24508">MNDEELFDECLCCHEGPVLGEPAPEFSAVTTHGPMELKDYLGKWVVLFSHPADFTPVCTTEFIALAGVYEELKALNAYLIGLSIDSVHAHLGWVRNIKEKMGVDIPFPVIADLDMNVAQLYGMIQAGASSTATVRCVFFIDPEGIMRAMIYYPLTNGRYIPEIIRLVKALQTTDEKGVATPANWQPGDKVVVPAPATQKGAEARMKEGYECKDWYLCFKDI</sequence>
<dbReference type="PIRSF" id="PIRSF000239">
    <property type="entry name" value="AHPC"/>
    <property type="match status" value="1"/>
</dbReference>
<comment type="caution">
    <text evidence="12">The sequence shown here is derived from an EMBL/GenBank/DDBJ whole genome shotgun (WGS) entry which is preliminary data.</text>
</comment>
<dbReference type="GO" id="GO:0006979">
    <property type="term" value="P:response to oxidative stress"/>
    <property type="evidence" value="ECO:0007669"/>
    <property type="project" value="TreeGrafter"/>
</dbReference>
<dbReference type="AlphaFoldDB" id="A0A9Q4PX83"/>
<keyword evidence="13" id="KW-1185">Reference proteome</keyword>
<proteinExistence type="inferred from homology"/>
<dbReference type="InterPro" id="IPR024706">
    <property type="entry name" value="Peroxiredoxin_AhpC-typ"/>
</dbReference>
<comment type="similarity">
    <text evidence="1">Belongs to the peroxiredoxin family. AhpC/Prx1 subfamily.</text>
</comment>
<dbReference type="EC" id="1.11.1.24" evidence="9"/>
<dbReference type="InterPro" id="IPR000866">
    <property type="entry name" value="AhpC/TSA"/>
</dbReference>
<feature type="active site" description="Cysteine sulfenic acid (-SOH) intermediate; for peroxidase activity" evidence="10">
    <location>
        <position position="58"/>
    </location>
</feature>
<dbReference type="GO" id="GO:0042744">
    <property type="term" value="P:hydrogen peroxide catabolic process"/>
    <property type="evidence" value="ECO:0007669"/>
    <property type="project" value="TreeGrafter"/>
</dbReference>
<feature type="disulfide bond" description="Interchain (with Cys-58); in linked form" evidence="9">
    <location>
        <position position="217"/>
    </location>
</feature>
<keyword evidence="5 9" id="KW-0560">Oxidoreductase</keyword>
<dbReference type="NCBIfam" id="NF009668">
    <property type="entry name" value="PRK13189.1"/>
    <property type="match status" value="1"/>
</dbReference>
<dbReference type="Proteomes" id="UP001143747">
    <property type="component" value="Unassembled WGS sequence"/>
</dbReference>
<evidence type="ECO:0000256" key="1">
    <source>
        <dbReference type="ARBA" id="ARBA00009796"/>
    </source>
</evidence>